<dbReference type="InterPro" id="IPR026820">
    <property type="entry name" value="VioB/RebD_dom"/>
</dbReference>
<evidence type="ECO:0000313" key="2">
    <source>
        <dbReference type="EMBL" id="UOD29600.1"/>
    </source>
</evidence>
<dbReference type="RefSeq" id="WP_243490816.1">
    <property type="nucleotide sequence ID" value="NZ_CP063361.1"/>
</dbReference>
<reference evidence="2 3" key="1">
    <citation type="submission" date="2020-10" db="EMBL/GenBank/DDBJ databases">
        <title>Genome analysis of Massilia species.</title>
        <authorList>
            <person name="Jung D.-H."/>
        </authorList>
    </citation>
    <scope>NUCLEOTIDE SEQUENCE [LARGE SCALE GENOMIC DNA]</scope>
    <source>
        <strain evidence="3">sipir</strain>
    </source>
</reference>
<dbReference type="PANTHER" id="PTHR34400:SF4">
    <property type="entry name" value="MEMBRANE PROTEIN"/>
    <property type="match status" value="1"/>
</dbReference>
<dbReference type="PANTHER" id="PTHR34400">
    <property type="match status" value="1"/>
</dbReference>
<evidence type="ECO:0000313" key="3">
    <source>
        <dbReference type="Proteomes" id="UP000831532"/>
    </source>
</evidence>
<organism evidence="2 3">
    <name type="scientific">Massilia violaceinigra</name>
    <dbReference type="NCBI Taxonomy" id="2045208"/>
    <lineage>
        <taxon>Bacteria</taxon>
        <taxon>Pseudomonadati</taxon>
        <taxon>Pseudomonadota</taxon>
        <taxon>Betaproteobacteria</taxon>
        <taxon>Burkholderiales</taxon>
        <taxon>Oxalobacteraceae</taxon>
        <taxon>Telluria group</taxon>
        <taxon>Massilia</taxon>
    </lineage>
</organism>
<sequence>MILIQSSLLAGLDGPAPTLADVHVALQNALELEHATIPPYLYALYSLDASRNTQIAAILKSVVTEEMLHMTLVANVLNALGGTPRVDRPDFVPHYPGPLPGGVDSQLTVNLAPFSMTQLDAFLSIEEPEHPLHFRRGPSDALEGQVTIGQFYRKIKEALALLPPGSFVQPARNQVGPGLMREVVVVDDLASAQRALDTIIEQGEGSLLSPDEGAGDGYAHYYRFMQIKKGRMLVRSGTTYAYAGAAISFDEGGVYGLPVNPTAALYQKAANGNQLFAFDNFNYTYTSLLNALQAVFNGRDNSDEFNVAIGLMMSLKLQAQVMAAGVAYGNIPTGPSFQYQPSNPALDQSHSTM</sequence>
<dbReference type="Gene3D" id="1.20.1260.10">
    <property type="match status" value="1"/>
</dbReference>
<dbReference type="SUPFAM" id="SSF47240">
    <property type="entry name" value="Ferritin-like"/>
    <property type="match status" value="1"/>
</dbReference>
<evidence type="ECO:0000259" key="1">
    <source>
        <dbReference type="Pfam" id="PF12902"/>
    </source>
</evidence>
<dbReference type="InterPro" id="IPR012347">
    <property type="entry name" value="Ferritin-like"/>
</dbReference>
<dbReference type="InterPro" id="IPR009078">
    <property type="entry name" value="Ferritin-like_SF"/>
</dbReference>
<feature type="domain" description="Iminophenyl-pyruvate dimer synthase" evidence="1">
    <location>
        <begin position="26"/>
        <end position="228"/>
    </location>
</feature>
<proteinExistence type="predicted"/>
<keyword evidence="3" id="KW-1185">Reference proteome</keyword>
<dbReference type="EMBL" id="CP063361">
    <property type="protein sequence ID" value="UOD29600.1"/>
    <property type="molecule type" value="Genomic_DNA"/>
</dbReference>
<name>A0ABY4A498_9BURK</name>
<accession>A0ABY4A498</accession>
<gene>
    <name evidence="2" type="ORF">INH39_30135</name>
</gene>
<protein>
    <submittedName>
        <fullName evidence="2">Ferritin-like protein</fullName>
    </submittedName>
</protein>
<dbReference type="Proteomes" id="UP000831532">
    <property type="component" value="Chromosome"/>
</dbReference>
<dbReference type="CDD" id="cd00657">
    <property type="entry name" value="Ferritin_like"/>
    <property type="match status" value="1"/>
</dbReference>
<dbReference type="Pfam" id="PF12902">
    <property type="entry name" value="Ferritin-like"/>
    <property type="match status" value="1"/>
</dbReference>